<keyword evidence="8 10" id="KW-1133">Transmembrane helix</keyword>
<dbReference type="AlphaFoldDB" id="A0A9D7SF31"/>
<dbReference type="PANTHER" id="PTHR35091:SF2">
    <property type="entry name" value="FLAGELLAR PROTEIN FLIL"/>
    <property type="match status" value="1"/>
</dbReference>
<keyword evidence="6 10" id="KW-0812">Transmembrane</keyword>
<evidence type="ECO:0000256" key="8">
    <source>
        <dbReference type="ARBA" id="ARBA00022989"/>
    </source>
</evidence>
<dbReference type="InterPro" id="IPR005503">
    <property type="entry name" value="FliL"/>
</dbReference>
<protein>
    <recommendedName>
        <fullName evidence="10">Flagellar protein FliL</fullName>
    </recommendedName>
</protein>
<evidence type="ECO:0000256" key="3">
    <source>
        <dbReference type="ARBA" id="ARBA00008281"/>
    </source>
</evidence>
<dbReference type="EMBL" id="JADKIO010000006">
    <property type="protein sequence ID" value="MBK9796447.1"/>
    <property type="molecule type" value="Genomic_DNA"/>
</dbReference>
<feature type="region of interest" description="Disordered" evidence="11">
    <location>
        <begin position="55"/>
        <end position="95"/>
    </location>
</feature>
<keyword evidence="4 10" id="KW-1003">Cell membrane</keyword>
<keyword evidence="12" id="KW-0969">Cilium</keyword>
<evidence type="ECO:0000256" key="1">
    <source>
        <dbReference type="ARBA" id="ARBA00002254"/>
    </source>
</evidence>
<evidence type="ECO:0000256" key="4">
    <source>
        <dbReference type="ARBA" id="ARBA00022475"/>
    </source>
</evidence>
<comment type="caution">
    <text evidence="12">The sequence shown here is derived from an EMBL/GenBank/DDBJ whole genome shotgun (WGS) entry which is preliminary data.</text>
</comment>
<dbReference type="Pfam" id="PF03748">
    <property type="entry name" value="FliL"/>
    <property type="match status" value="1"/>
</dbReference>
<dbReference type="PANTHER" id="PTHR35091">
    <property type="entry name" value="FLAGELLAR PROTEIN FLIL"/>
    <property type="match status" value="1"/>
</dbReference>
<evidence type="ECO:0000313" key="13">
    <source>
        <dbReference type="Proteomes" id="UP000886657"/>
    </source>
</evidence>
<keyword evidence="9 10" id="KW-0472">Membrane</keyword>
<dbReference type="Proteomes" id="UP000886657">
    <property type="component" value="Unassembled WGS sequence"/>
</dbReference>
<feature type="transmembrane region" description="Helical" evidence="10">
    <location>
        <begin position="15"/>
        <end position="37"/>
    </location>
</feature>
<evidence type="ECO:0000256" key="9">
    <source>
        <dbReference type="ARBA" id="ARBA00023136"/>
    </source>
</evidence>
<comment type="function">
    <text evidence="1 10">Controls the rotational direction of flagella during chemotaxis.</text>
</comment>
<name>A0A9D7SF31_9BACT</name>
<sequence length="215" mass="22837">MSDEEAGPKKSPLKLIILIVAALAVLGGGGLGTMLFIKKRATAKAIAAEKAKAQEAQGQEGAGAEAVPHGDEDSEDCGDTGDKKEGGGRGAGEAAPVMVMTRTVNLTGPRRNAFLRCELNILFCDADLGKLVSGEKPSPEKSLIQSIVLGVLAGKSVEEASDAESREALRKEMKEKLNEQFKPHPPKPGEKEDPKHKKPKRPIKSVLIVDWAIQQ</sequence>
<keyword evidence="12" id="KW-0966">Cell projection</keyword>
<comment type="subcellular location">
    <subcellularLocation>
        <location evidence="2">Cell membrane</location>
        <topology evidence="2">Single-pass membrane protein</topology>
    </subcellularLocation>
</comment>
<evidence type="ECO:0000256" key="6">
    <source>
        <dbReference type="ARBA" id="ARBA00022692"/>
    </source>
</evidence>
<feature type="compositionally biased region" description="Basic and acidic residues" evidence="11">
    <location>
        <begin position="163"/>
        <end position="195"/>
    </location>
</feature>
<dbReference type="GO" id="GO:0009425">
    <property type="term" value="C:bacterial-type flagellum basal body"/>
    <property type="evidence" value="ECO:0007669"/>
    <property type="project" value="InterPro"/>
</dbReference>
<evidence type="ECO:0000256" key="10">
    <source>
        <dbReference type="RuleBase" id="RU364125"/>
    </source>
</evidence>
<evidence type="ECO:0000256" key="2">
    <source>
        <dbReference type="ARBA" id="ARBA00004162"/>
    </source>
</evidence>
<feature type="region of interest" description="Disordered" evidence="11">
    <location>
        <begin position="159"/>
        <end position="205"/>
    </location>
</feature>
<feature type="compositionally biased region" description="Low complexity" evidence="11">
    <location>
        <begin position="55"/>
        <end position="66"/>
    </location>
</feature>
<comment type="similarity">
    <text evidence="3 10">Belongs to the FliL family.</text>
</comment>
<reference evidence="12" key="1">
    <citation type="submission" date="2020-10" db="EMBL/GenBank/DDBJ databases">
        <title>Connecting structure to function with the recovery of over 1000 high-quality activated sludge metagenome-assembled genomes encoding full-length rRNA genes using long-read sequencing.</title>
        <authorList>
            <person name="Singleton C.M."/>
            <person name="Petriglieri F."/>
            <person name="Kristensen J.M."/>
            <person name="Kirkegaard R.H."/>
            <person name="Michaelsen T.Y."/>
            <person name="Andersen M.H."/>
            <person name="Karst S.M."/>
            <person name="Dueholm M.S."/>
            <person name="Nielsen P.H."/>
            <person name="Albertsen M."/>
        </authorList>
    </citation>
    <scope>NUCLEOTIDE SEQUENCE</scope>
    <source>
        <strain evidence="12">Skiv_18-Q3-R9-52_MAXAC.067</strain>
    </source>
</reference>
<evidence type="ECO:0000256" key="7">
    <source>
        <dbReference type="ARBA" id="ARBA00022779"/>
    </source>
</evidence>
<accession>A0A9D7SF31</accession>
<dbReference type="GO" id="GO:0006935">
    <property type="term" value="P:chemotaxis"/>
    <property type="evidence" value="ECO:0007669"/>
    <property type="project" value="UniProtKB-KW"/>
</dbReference>
<evidence type="ECO:0000313" key="12">
    <source>
        <dbReference type="EMBL" id="MBK9796447.1"/>
    </source>
</evidence>
<keyword evidence="5 10" id="KW-0145">Chemotaxis</keyword>
<gene>
    <name evidence="12" type="ORF">IPP58_08095</name>
</gene>
<dbReference type="GO" id="GO:0005886">
    <property type="term" value="C:plasma membrane"/>
    <property type="evidence" value="ECO:0007669"/>
    <property type="project" value="UniProtKB-SubCell"/>
</dbReference>
<keyword evidence="7 10" id="KW-0283">Flagellar rotation</keyword>
<keyword evidence="12" id="KW-0282">Flagellum</keyword>
<proteinExistence type="inferred from homology"/>
<organism evidence="12 13">
    <name type="scientific">Candidatus Geothrix skivensis</name>
    <dbReference type="NCBI Taxonomy" id="2954439"/>
    <lineage>
        <taxon>Bacteria</taxon>
        <taxon>Pseudomonadati</taxon>
        <taxon>Acidobacteriota</taxon>
        <taxon>Holophagae</taxon>
        <taxon>Holophagales</taxon>
        <taxon>Holophagaceae</taxon>
        <taxon>Geothrix</taxon>
    </lineage>
</organism>
<evidence type="ECO:0000256" key="11">
    <source>
        <dbReference type="SAM" id="MobiDB-lite"/>
    </source>
</evidence>
<dbReference type="GO" id="GO:0071978">
    <property type="term" value="P:bacterial-type flagellum-dependent swarming motility"/>
    <property type="evidence" value="ECO:0007669"/>
    <property type="project" value="TreeGrafter"/>
</dbReference>
<evidence type="ECO:0000256" key="5">
    <source>
        <dbReference type="ARBA" id="ARBA00022500"/>
    </source>
</evidence>